<reference evidence="2" key="1">
    <citation type="journal article" date="2022" name="bioRxiv">
        <title>Sequencing and chromosome-scale assembly of the giantPleurodeles waltlgenome.</title>
        <authorList>
            <person name="Brown T."/>
            <person name="Elewa A."/>
            <person name="Iarovenko S."/>
            <person name="Subramanian E."/>
            <person name="Araus A.J."/>
            <person name="Petzold A."/>
            <person name="Susuki M."/>
            <person name="Suzuki K.-i.T."/>
            <person name="Hayashi T."/>
            <person name="Toyoda A."/>
            <person name="Oliveira C."/>
            <person name="Osipova E."/>
            <person name="Leigh N.D."/>
            <person name="Simon A."/>
            <person name="Yun M.H."/>
        </authorList>
    </citation>
    <scope>NUCLEOTIDE SEQUENCE</scope>
    <source>
        <strain evidence="2">20211129_DDA</strain>
        <tissue evidence="2">Liver</tissue>
    </source>
</reference>
<keyword evidence="3" id="KW-1185">Reference proteome</keyword>
<evidence type="ECO:0000256" key="1">
    <source>
        <dbReference type="SAM" id="MobiDB-lite"/>
    </source>
</evidence>
<evidence type="ECO:0000313" key="2">
    <source>
        <dbReference type="EMBL" id="KAJ1199610.1"/>
    </source>
</evidence>
<feature type="region of interest" description="Disordered" evidence="1">
    <location>
        <begin position="43"/>
        <end position="99"/>
    </location>
</feature>
<name>A0AAV7VDE0_PLEWA</name>
<accession>A0AAV7VDE0</accession>
<proteinExistence type="predicted"/>
<feature type="region of interest" description="Disordered" evidence="1">
    <location>
        <begin position="1"/>
        <end position="30"/>
    </location>
</feature>
<organism evidence="2 3">
    <name type="scientific">Pleurodeles waltl</name>
    <name type="common">Iberian ribbed newt</name>
    <dbReference type="NCBI Taxonomy" id="8319"/>
    <lineage>
        <taxon>Eukaryota</taxon>
        <taxon>Metazoa</taxon>
        <taxon>Chordata</taxon>
        <taxon>Craniata</taxon>
        <taxon>Vertebrata</taxon>
        <taxon>Euteleostomi</taxon>
        <taxon>Amphibia</taxon>
        <taxon>Batrachia</taxon>
        <taxon>Caudata</taxon>
        <taxon>Salamandroidea</taxon>
        <taxon>Salamandridae</taxon>
        <taxon>Pleurodelinae</taxon>
        <taxon>Pleurodeles</taxon>
    </lineage>
</organism>
<dbReference type="AlphaFoldDB" id="A0AAV7VDE0"/>
<gene>
    <name evidence="2" type="ORF">NDU88_003443</name>
</gene>
<sequence length="126" mass="13190">MDCTPFNGGGGSVGENQRPQVYERGPPSGDALHQLLILSQGRQGPICSVPPRTGRQGDMGASDLRCPSASPHRTGRDRFSTAPGASILPASGTSGTLQAPLHMAERSDCLPVIERITESRPHHGAP</sequence>
<dbReference type="Proteomes" id="UP001066276">
    <property type="component" value="Chromosome 2_1"/>
</dbReference>
<dbReference type="EMBL" id="JANPWB010000003">
    <property type="protein sequence ID" value="KAJ1199610.1"/>
    <property type="molecule type" value="Genomic_DNA"/>
</dbReference>
<protein>
    <submittedName>
        <fullName evidence="2">Uncharacterized protein</fullName>
    </submittedName>
</protein>
<comment type="caution">
    <text evidence="2">The sequence shown here is derived from an EMBL/GenBank/DDBJ whole genome shotgun (WGS) entry which is preliminary data.</text>
</comment>
<evidence type="ECO:0000313" key="3">
    <source>
        <dbReference type="Proteomes" id="UP001066276"/>
    </source>
</evidence>